<dbReference type="PROSITE" id="PS51485">
    <property type="entry name" value="PHYTOCYANIN"/>
    <property type="match status" value="1"/>
</dbReference>
<evidence type="ECO:0000313" key="5">
    <source>
        <dbReference type="EMBL" id="KAI9160737.1"/>
    </source>
</evidence>
<dbReference type="AlphaFoldDB" id="A0AAD5NJD0"/>
<evidence type="ECO:0000259" key="4">
    <source>
        <dbReference type="PROSITE" id="PS51485"/>
    </source>
</evidence>
<dbReference type="FunFam" id="2.60.40.420:FF:000034">
    <property type="entry name" value="Cupredoxin superfamily protein"/>
    <property type="match status" value="1"/>
</dbReference>
<reference evidence="5" key="2">
    <citation type="submission" date="2023-02" db="EMBL/GenBank/DDBJ databases">
        <authorList>
            <person name="Swenson N.G."/>
            <person name="Wegrzyn J.L."/>
            <person name="Mcevoy S.L."/>
        </authorList>
    </citation>
    <scope>NUCLEOTIDE SEQUENCE</scope>
    <source>
        <strain evidence="5">91603</strain>
        <tissue evidence="5">Leaf</tissue>
    </source>
</reference>
<dbReference type="PANTHER" id="PTHR33021">
    <property type="entry name" value="BLUE COPPER PROTEIN"/>
    <property type="match status" value="1"/>
</dbReference>
<dbReference type="Pfam" id="PF02298">
    <property type="entry name" value="Cu_bind_like"/>
    <property type="match status" value="1"/>
</dbReference>
<evidence type="ECO:0000256" key="1">
    <source>
        <dbReference type="ARBA" id="ARBA00023157"/>
    </source>
</evidence>
<feature type="chain" id="PRO_5042022284" description="Phytocyanin domain-containing protein" evidence="3">
    <location>
        <begin position="20"/>
        <end position="180"/>
    </location>
</feature>
<gene>
    <name evidence="5" type="ORF">LWI28_011070</name>
</gene>
<protein>
    <recommendedName>
        <fullName evidence="4">Phytocyanin domain-containing protein</fullName>
    </recommendedName>
</protein>
<dbReference type="GO" id="GO:0005886">
    <property type="term" value="C:plasma membrane"/>
    <property type="evidence" value="ECO:0007669"/>
    <property type="project" value="TreeGrafter"/>
</dbReference>
<evidence type="ECO:0000313" key="6">
    <source>
        <dbReference type="Proteomes" id="UP001064489"/>
    </source>
</evidence>
<accession>A0AAD5NJD0</accession>
<dbReference type="InterPro" id="IPR039391">
    <property type="entry name" value="Phytocyanin-like"/>
</dbReference>
<feature type="signal peptide" evidence="3">
    <location>
        <begin position="1"/>
        <end position="19"/>
    </location>
</feature>
<feature type="domain" description="Phytocyanin" evidence="4">
    <location>
        <begin position="27"/>
        <end position="127"/>
    </location>
</feature>
<dbReference type="PANTHER" id="PTHR33021:SF31">
    <property type="entry name" value="OS02G0720100 PROTEIN"/>
    <property type="match status" value="1"/>
</dbReference>
<proteinExistence type="predicted"/>
<dbReference type="PROSITE" id="PS51257">
    <property type="entry name" value="PROKAR_LIPOPROTEIN"/>
    <property type="match status" value="1"/>
</dbReference>
<keyword evidence="1" id="KW-1015">Disulfide bond</keyword>
<keyword evidence="2" id="KW-0325">Glycoprotein</keyword>
<evidence type="ECO:0000256" key="3">
    <source>
        <dbReference type="SAM" id="SignalP"/>
    </source>
</evidence>
<dbReference type="Gene3D" id="2.60.40.420">
    <property type="entry name" value="Cupredoxins - blue copper proteins"/>
    <property type="match status" value="1"/>
</dbReference>
<keyword evidence="6" id="KW-1185">Reference proteome</keyword>
<organism evidence="5 6">
    <name type="scientific">Acer negundo</name>
    <name type="common">Box elder</name>
    <dbReference type="NCBI Taxonomy" id="4023"/>
    <lineage>
        <taxon>Eukaryota</taxon>
        <taxon>Viridiplantae</taxon>
        <taxon>Streptophyta</taxon>
        <taxon>Embryophyta</taxon>
        <taxon>Tracheophyta</taxon>
        <taxon>Spermatophyta</taxon>
        <taxon>Magnoliopsida</taxon>
        <taxon>eudicotyledons</taxon>
        <taxon>Gunneridae</taxon>
        <taxon>Pentapetalae</taxon>
        <taxon>rosids</taxon>
        <taxon>malvids</taxon>
        <taxon>Sapindales</taxon>
        <taxon>Sapindaceae</taxon>
        <taxon>Hippocastanoideae</taxon>
        <taxon>Acereae</taxon>
        <taxon>Acer</taxon>
    </lineage>
</organism>
<dbReference type="SUPFAM" id="SSF49503">
    <property type="entry name" value="Cupredoxins"/>
    <property type="match status" value="1"/>
</dbReference>
<evidence type="ECO:0000256" key="2">
    <source>
        <dbReference type="ARBA" id="ARBA00023180"/>
    </source>
</evidence>
<keyword evidence="3" id="KW-0732">Signal</keyword>
<dbReference type="GO" id="GO:0009055">
    <property type="term" value="F:electron transfer activity"/>
    <property type="evidence" value="ECO:0007669"/>
    <property type="project" value="InterPro"/>
</dbReference>
<dbReference type="CDD" id="cd04216">
    <property type="entry name" value="Phytocyanin"/>
    <property type="match status" value="1"/>
</dbReference>
<name>A0AAD5NJD0_ACENE</name>
<dbReference type="Proteomes" id="UP001064489">
    <property type="component" value="Chromosome 2"/>
</dbReference>
<dbReference type="EMBL" id="JAJSOW010000106">
    <property type="protein sequence ID" value="KAI9160737.1"/>
    <property type="molecule type" value="Genomic_DNA"/>
</dbReference>
<reference evidence="5" key="1">
    <citation type="journal article" date="2022" name="Plant J.">
        <title>Strategies of tolerance reflected in two North American maple genomes.</title>
        <authorList>
            <person name="McEvoy S.L."/>
            <person name="Sezen U.U."/>
            <person name="Trouern-Trend A."/>
            <person name="McMahon S.M."/>
            <person name="Schaberg P.G."/>
            <person name="Yang J."/>
            <person name="Wegrzyn J.L."/>
            <person name="Swenson N.G."/>
        </authorList>
    </citation>
    <scope>NUCLEOTIDE SEQUENCE</scope>
    <source>
        <strain evidence="5">91603</strain>
    </source>
</reference>
<comment type="caution">
    <text evidence="5">The sequence shown here is derived from an EMBL/GenBank/DDBJ whole genome shotgun (WGS) entry which is preliminary data.</text>
</comment>
<dbReference type="InterPro" id="IPR008972">
    <property type="entry name" value="Cupredoxin"/>
</dbReference>
<dbReference type="InterPro" id="IPR003245">
    <property type="entry name" value="Phytocyanin_dom"/>
</dbReference>
<sequence>MEKMLLVWVVIMAAVSCLGGKLANAQLHHVVGGDRGWESSTDVAAWSSGRVFRVGDKIWFTYSAAQESIAELKSKEEYESCDVTNPIRMFTDGLNSILLEGEGIRYFVSSKTDSCKSGLKLHVEVMPQGTPEAQNVTTSNFVSVSTLAAAPTVPTPSGSVHSSYSFALFLVGFWLCYMGF</sequence>